<dbReference type="AlphaFoldDB" id="A0A8J4XUV4"/>
<dbReference type="InterPro" id="IPR038050">
    <property type="entry name" value="Neuro_actylchol_rec"/>
</dbReference>
<feature type="transmembrane region" description="Helical" evidence="5">
    <location>
        <begin position="157"/>
        <end position="181"/>
    </location>
</feature>
<evidence type="ECO:0000259" key="6">
    <source>
        <dbReference type="Pfam" id="PF02931"/>
    </source>
</evidence>
<evidence type="ECO:0000256" key="2">
    <source>
        <dbReference type="ARBA" id="ARBA00022692"/>
    </source>
</evidence>
<dbReference type="Gene3D" id="1.20.58.390">
    <property type="entry name" value="Neurotransmitter-gated ion-channel transmembrane domain"/>
    <property type="match status" value="1"/>
</dbReference>
<keyword evidence="2 5" id="KW-0812">Transmembrane</keyword>
<dbReference type="GO" id="GO:0004888">
    <property type="term" value="F:transmembrane signaling receptor activity"/>
    <property type="evidence" value="ECO:0007669"/>
    <property type="project" value="InterPro"/>
</dbReference>
<proteinExistence type="predicted"/>
<feature type="transmembrane region" description="Helical" evidence="5">
    <location>
        <begin position="187"/>
        <end position="204"/>
    </location>
</feature>
<evidence type="ECO:0000256" key="5">
    <source>
        <dbReference type="SAM" id="Phobius"/>
    </source>
</evidence>
<dbReference type="InterPro" id="IPR006201">
    <property type="entry name" value="Neur_channel"/>
</dbReference>
<evidence type="ECO:0000256" key="1">
    <source>
        <dbReference type="ARBA" id="ARBA00004141"/>
    </source>
</evidence>
<evidence type="ECO:0000313" key="7">
    <source>
        <dbReference type="EMBL" id="KAG0715238.1"/>
    </source>
</evidence>
<dbReference type="EMBL" id="JACEEZ010019885">
    <property type="protein sequence ID" value="KAG0715238.1"/>
    <property type="molecule type" value="Genomic_DNA"/>
</dbReference>
<evidence type="ECO:0000256" key="4">
    <source>
        <dbReference type="ARBA" id="ARBA00023136"/>
    </source>
</evidence>
<reference evidence="7" key="1">
    <citation type="submission" date="2020-07" db="EMBL/GenBank/DDBJ databases">
        <title>The High-quality genome of the commercially important snow crab, Chionoecetes opilio.</title>
        <authorList>
            <person name="Jeong J.-H."/>
            <person name="Ryu S."/>
        </authorList>
    </citation>
    <scope>NUCLEOTIDE SEQUENCE</scope>
    <source>
        <strain evidence="7">MADBK_172401_WGS</strain>
        <tissue evidence="7">Digestive gland</tissue>
    </source>
</reference>
<dbReference type="PANTHER" id="PTHR18945">
    <property type="entry name" value="NEUROTRANSMITTER GATED ION CHANNEL"/>
    <property type="match status" value="1"/>
</dbReference>
<dbReference type="GO" id="GO:0016020">
    <property type="term" value="C:membrane"/>
    <property type="evidence" value="ECO:0007669"/>
    <property type="project" value="UniProtKB-SubCell"/>
</dbReference>
<gene>
    <name evidence="7" type="ORF">GWK47_012412</name>
</gene>
<name>A0A8J4XUV4_CHIOP</name>
<dbReference type="OrthoDB" id="410315at2759"/>
<dbReference type="InterPro" id="IPR036734">
    <property type="entry name" value="Neur_chan_lig-bd_sf"/>
</dbReference>
<dbReference type="SUPFAM" id="SSF63712">
    <property type="entry name" value="Nicotinic receptor ligand binding domain-like"/>
    <property type="match status" value="1"/>
</dbReference>
<dbReference type="Gene3D" id="2.70.170.10">
    <property type="entry name" value="Neurotransmitter-gated ion-channel ligand-binding domain"/>
    <property type="match status" value="1"/>
</dbReference>
<evidence type="ECO:0000256" key="3">
    <source>
        <dbReference type="ARBA" id="ARBA00022989"/>
    </source>
</evidence>
<keyword evidence="4 5" id="KW-0472">Membrane</keyword>
<feature type="domain" description="Neurotransmitter-gated ion-channel ligand-binding" evidence="6">
    <location>
        <begin position="1"/>
        <end position="154"/>
    </location>
</feature>
<accession>A0A8J4XUV4</accession>
<dbReference type="InterPro" id="IPR036719">
    <property type="entry name" value="Neuro-gated_channel_TM_sf"/>
</dbReference>
<organism evidence="7 8">
    <name type="scientific">Chionoecetes opilio</name>
    <name type="common">Atlantic snow crab</name>
    <name type="synonym">Cancer opilio</name>
    <dbReference type="NCBI Taxonomy" id="41210"/>
    <lineage>
        <taxon>Eukaryota</taxon>
        <taxon>Metazoa</taxon>
        <taxon>Ecdysozoa</taxon>
        <taxon>Arthropoda</taxon>
        <taxon>Crustacea</taxon>
        <taxon>Multicrustacea</taxon>
        <taxon>Malacostraca</taxon>
        <taxon>Eumalacostraca</taxon>
        <taxon>Eucarida</taxon>
        <taxon>Decapoda</taxon>
        <taxon>Pleocyemata</taxon>
        <taxon>Brachyura</taxon>
        <taxon>Eubrachyura</taxon>
        <taxon>Majoidea</taxon>
        <taxon>Majidae</taxon>
        <taxon>Chionoecetes</taxon>
    </lineage>
</organism>
<evidence type="ECO:0000313" key="8">
    <source>
        <dbReference type="Proteomes" id="UP000770661"/>
    </source>
</evidence>
<dbReference type="Pfam" id="PF02931">
    <property type="entry name" value="Neur_chan_LBD"/>
    <property type="match status" value="1"/>
</dbReference>
<sequence length="320" mass="35220">MWTDNRLAWNSNDYDGLTGLTFSPRDLWLPDLSFYNAAAAKDIPIEVMNRLVVTPDGGVLLIMPFDMPFSCDANLRYWPDDTHDCLLKIGSWTHSGYIIDLRVKEGLAPQINNDTSDPTDWRLDDSSITRETMHYACCEEPYYDARVMLRVSRQAPLYTWLIKVPAACLILLTMVVFVMPPGAGEKITFGGICVLLNLVFLVFTNDTVRSAPTHTPLLAGPAVSTPKCSGAVRGMTAASWWSPRGWCGRPRGPYLSPPHRAPSSLRSRLRLGPLGYVRSQWQSGANTPLASGCGRGAACNLTSSPEYPLGTIKKGTSSMC</sequence>
<keyword evidence="3 5" id="KW-1133">Transmembrane helix</keyword>
<dbReference type="Proteomes" id="UP000770661">
    <property type="component" value="Unassembled WGS sequence"/>
</dbReference>
<protein>
    <submittedName>
        <fullName evidence="7">Acetylcholine receptor subunit alpha-like 1</fullName>
    </submittedName>
</protein>
<dbReference type="GO" id="GO:0005230">
    <property type="term" value="F:extracellular ligand-gated monoatomic ion channel activity"/>
    <property type="evidence" value="ECO:0007669"/>
    <property type="project" value="InterPro"/>
</dbReference>
<comment type="subcellular location">
    <subcellularLocation>
        <location evidence="1">Membrane</location>
        <topology evidence="1">Multi-pass membrane protein</topology>
    </subcellularLocation>
</comment>
<dbReference type="SUPFAM" id="SSF90112">
    <property type="entry name" value="Neurotransmitter-gated ion-channel transmembrane pore"/>
    <property type="match status" value="1"/>
</dbReference>
<comment type="caution">
    <text evidence="7">The sequence shown here is derived from an EMBL/GenBank/DDBJ whole genome shotgun (WGS) entry which is preliminary data.</text>
</comment>
<keyword evidence="7" id="KW-0675">Receptor</keyword>
<keyword evidence="8" id="KW-1185">Reference proteome</keyword>
<dbReference type="InterPro" id="IPR006202">
    <property type="entry name" value="Neur_chan_lig-bd"/>
</dbReference>